<dbReference type="InterPro" id="IPR045249">
    <property type="entry name" value="HARBI1-like"/>
</dbReference>
<dbReference type="GO" id="GO:0005634">
    <property type="term" value="C:nucleus"/>
    <property type="evidence" value="ECO:0007669"/>
    <property type="project" value="UniProtKB-SubCell"/>
</dbReference>
<organism evidence="9 10">
    <name type="scientific">Stylophora pistillata</name>
    <name type="common">Smooth cauliflower coral</name>
    <dbReference type="NCBI Taxonomy" id="50429"/>
    <lineage>
        <taxon>Eukaryota</taxon>
        <taxon>Metazoa</taxon>
        <taxon>Cnidaria</taxon>
        <taxon>Anthozoa</taxon>
        <taxon>Hexacorallia</taxon>
        <taxon>Scleractinia</taxon>
        <taxon>Astrocoeniina</taxon>
        <taxon>Pocilloporidae</taxon>
        <taxon>Stylophora</taxon>
    </lineage>
</organism>
<keyword evidence="10" id="KW-1185">Reference proteome</keyword>
<keyword evidence="5" id="KW-0479">Metal-binding</keyword>
<dbReference type="Proteomes" id="UP000225706">
    <property type="component" value="Unassembled WGS sequence"/>
</dbReference>
<keyword evidence="4" id="KW-0540">Nuclease</keyword>
<accession>A0A2B4RWN0</accession>
<feature type="domain" description="DDE Tnp4" evidence="8">
    <location>
        <begin position="47"/>
        <end position="166"/>
    </location>
</feature>
<evidence type="ECO:0000256" key="4">
    <source>
        <dbReference type="ARBA" id="ARBA00022722"/>
    </source>
</evidence>
<dbReference type="GO" id="GO:0016787">
    <property type="term" value="F:hydrolase activity"/>
    <property type="evidence" value="ECO:0007669"/>
    <property type="project" value="UniProtKB-KW"/>
</dbReference>
<dbReference type="PANTHER" id="PTHR22930">
    <property type="match status" value="1"/>
</dbReference>
<evidence type="ECO:0000256" key="1">
    <source>
        <dbReference type="ARBA" id="ARBA00001968"/>
    </source>
</evidence>
<dbReference type="GO" id="GO:0046872">
    <property type="term" value="F:metal ion binding"/>
    <property type="evidence" value="ECO:0007669"/>
    <property type="project" value="UniProtKB-KW"/>
</dbReference>
<dbReference type="OrthoDB" id="5955800at2759"/>
<evidence type="ECO:0000256" key="3">
    <source>
        <dbReference type="ARBA" id="ARBA00006958"/>
    </source>
</evidence>
<protein>
    <recommendedName>
        <fullName evidence="8">DDE Tnp4 domain-containing protein</fullName>
    </recommendedName>
</protein>
<name>A0A2B4RWN0_STYPI</name>
<evidence type="ECO:0000313" key="9">
    <source>
        <dbReference type="EMBL" id="PFX20970.1"/>
    </source>
</evidence>
<comment type="caution">
    <text evidence="9">The sequence shown here is derived from an EMBL/GenBank/DDBJ whole genome shotgun (WGS) entry which is preliminary data.</text>
</comment>
<reference evidence="10" key="1">
    <citation type="journal article" date="2017" name="bioRxiv">
        <title>Comparative analysis of the genomes of Stylophora pistillata and Acropora digitifera provides evidence for extensive differences between species of corals.</title>
        <authorList>
            <person name="Voolstra C.R."/>
            <person name="Li Y."/>
            <person name="Liew Y.J."/>
            <person name="Baumgarten S."/>
            <person name="Zoccola D."/>
            <person name="Flot J.-F."/>
            <person name="Tambutte S."/>
            <person name="Allemand D."/>
            <person name="Aranda M."/>
        </authorList>
    </citation>
    <scope>NUCLEOTIDE SEQUENCE [LARGE SCALE GENOMIC DNA]</scope>
</reference>
<proteinExistence type="inferred from homology"/>
<comment type="cofactor">
    <cofactor evidence="1">
        <name>a divalent metal cation</name>
        <dbReference type="ChEBI" id="CHEBI:60240"/>
    </cofactor>
</comment>
<dbReference type="EMBL" id="LSMT01000297">
    <property type="protein sequence ID" value="PFX20970.1"/>
    <property type="molecule type" value="Genomic_DNA"/>
</dbReference>
<evidence type="ECO:0000259" key="8">
    <source>
        <dbReference type="Pfam" id="PF13359"/>
    </source>
</evidence>
<evidence type="ECO:0000256" key="5">
    <source>
        <dbReference type="ARBA" id="ARBA00022723"/>
    </source>
</evidence>
<comment type="subcellular location">
    <subcellularLocation>
        <location evidence="2">Nucleus</location>
    </subcellularLocation>
</comment>
<evidence type="ECO:0000256" key="6">
    <source>
        <dbReference type="ARBA" id="ARBA00022801"/>
    </source>
</evidence>
<dbReference type="Pfam" id="PF13359">
    <property type="entry name" value="DDE_Tnp_4"/>
    <property type="match status" value="1"/>
</dbReference>
<comment type="similarity">
    <text evidence="3">Belongs to the HARBI1 family.</text>
</comment>
<gene>
    <name evidence="9" type="ORF">AWC38_SpisGene14569</name>
</gene>
<evidence type="ECO:0000256" key="2">
    <source>
        <dbReference type="ARBA" id="ARBA00004123"/>
    </source>
</evidence>
<evidence type="ECO:0000256" key="7">
    <source>
        <dbReference type="ARBA" id="ARBA00023242"/>
    </source>
</evidence>
<dbReference type="AlphaFoldDB" id="A0A2B4RWN0"/>
<dbReference type="PANTHER" id="PTHR22930:SF85">
    <property type="entry name" value="GH03217P-RELATED"/>
    <property type="match status" value="1"/>
</dbReference>
<evidence type="ECO:0000313" key="10">
    <source>
        <dbReference type="Proteomes" id="UP000225706"/>
    </source>
</evidence>
<keyword evidence="7" id="KW-0539">Nucleus</keyword>
<keyword evidence="6" id="KW-0378">Hydrolase</keyword>
<dbReference type="InterPro" id="IPR027806">
    <property type="entry name" value="HARBI1_dom"/>
</dbReference>
<dbReference type="GO" id="GO:0004518">
    <property type="term" value="F:nuclease activity"/>
    <property type="evidence" value="ECO:0007669"/>
    <property type="project" value="UniProtKB-KW"/>
</dbReference>
<sequence>MRTPVDVIKQVAVTLYYLSDEGRLRKTANAFGISRQVVSKIVRKVLKWPGTVHDARVFSNAKLNLFLKNETIPPCRRQVLPDEEPIPVLLLGDPAYPLMPYIMKEYSNGGSTVQEQYFGMTLCQSRRVIECSFGRLQAWFGALRRAMDINITELPNVIYDCFVLHNFCEVNNERIGEGEVASAIDYVRSFQPALNPNNYRTECNEVGGKKMWCILTQYFDY</sequence>